<proteinExistence type="predicted"/>
<gene>
    <name evidence="1" type="ORF">SIDU_06010</name>
</gene>
<protein>
    <submittedName>
        <fullName evidence="1">Uncharacterized protein</fullName>
    </submittedName>
</protein>
<organism evidence="1 2">
    <name type="scientific">Sphingobium indicum (strain DSM 16412 / CCM 7286 / MTCC 6364 / B90A)</name>
    <dbReference type="NCBI Taxonomy" id="861109"/>
    <lineage>
        <taxon>Bacteria</taxon>
        <taxon>Pseudomonadati</taxon>
        <taxon>Pseudomonadota</taxon>
        <taxon>Alphaproteobacteria</taxon>
        <taxon>Sphingomonadales</taxon>
        <taxon>Sphingomonadaceae</taxon>
        <taxon>Sphingobium</taxon>
    </lineage>
</organism>
<accession>A0A1L5BMG5</accession>
<reference evidence="1 2" key="1">
    <citation type="journal article" date="2012" name="J. Bacteriol.">
        <title>Genome sequence of Sphingobium indicum B90A, a hexachlorocyclohexane-degrading bacterium.</title>
        <authorList>
            <person name="Anand S."/>
            <person name="Sangwan N."/>
            <person name="Lata P."/>
            <person name="Kaur J."/>
            <person name="Dua A."/>
            <person name="Singh A.K."/>
            <person name="Verma M."/>
            <person name="Kaur J."/>
            <person name="Khurana J.P."/>
            <person name="Khurana P."/>
            <person name="Mathur S."/>
            <person name="Lal R."/>
        </authorList>
    </citation>
    <scope>NUCLEOTIDE SEQUENCE [LARGE SCALE GENOMIC DNA]</scope>
    <source>
        <strain evidence="2">DSM 16412 / CCM 7286 / MTCC 6364 / B90A</strain>
    </source>
</reference>
<dbReference type="EMBL" id="CP013070">
    <property type="protein sequence ID" value="APL94094.1"/>
    <property type="molecule type" value="Genomic_DNA"/>
</dbReference>
<name>A0A1L5BMG5_SPHIB</name>
<evidence type="ECO:0000313" key="2">
    <source>
        <dbReference type="Proteomes" id="UP000004550"/>
    </source>
</evidence>
<dbReference type="Proteomes" id="UP000004550">
    <property type="component" value="Chromosome"/>
</dbReference>
<evidence type="ECO:0000313" key="1">
    <source>
        <dbReference type="EMBL" id="APL94094.1"/>
    </source>
</evidence>
<dbReference type="AlphaFoldDB" id="A0A1L5BMG5"/>
<sequence length="109" mass="11776">MPADSCARLTMMPGPAAVLMPARRAIPLMARAMQARLTPQLLHLAQMVPPGVMARAPLPLMMAQGVAPIRVQRLLAMMTALLLVAQARRMVKAVKPMAPPNMSCRKPTN</sequence>
<dbReference type="RefSeq" id="WP_007685905.1">
    <property type="nucleotide sequence ID" value="NZ_CP013070.1"/>
</dbReference>
<dbReference type="KEGG" id="sinb:SIDU_06010"/>